<protein>
    <recommendedName>
        <fullName evidence="7">Phosphatases II</fullName>
    </recommendedName>
</protein>
<comment type="similarity">
    <text evidence="1">Belongs to the protein-tyrosine phosphatase family. Non-receptor class subfamily.</text>
</comment>
<evidence type="ECO:0000313" key="5">
    <source>
        <dbReference type="EMBL" id="KAK7439348.1"/>
    </source>
</evidence>
<sequence>MSSTPNSENQNQNQKIDLSFLQTAQQSPAYVQTALRILAQREGKRASARREGILRALVERDRFQGHLGGNGNGADSGIRTTPTSAKRRSGPWALPKSPKSKDPPSPSQSTSSPTSSDQNQNQSPNPMNEPLTWYSTSVGSSPLHGTENRYCDVVPYDRTRVVLAPTSVSSPPPTPTSTSRSHVTNEDIESGDYLNASWVHEFYGKKTWIATQAPLPDTVHTFLRVLLGEALPPPLSSTSQSGATATSHGSPRTIVQLTRNIESGMRKAHQYLPEKIGEESAVVVYPPPSTFVGPSSPSSQSSRSSVDSSGSGSDSGRRRSSTGSSQFRSANLAGSGNAAQTEISPFRLTLLGREEVEEARGIICIVRLDVLDPSYVSPATKDDGDDNEDDYGYPTDEEKDNSRSASRKDTKKVSPKPAQDSQKVEKTPKVLRSVTFRHLLFHAWPDHGVPEDHDLAGLVKFVGLVDEVNRLPTKRSDTDAEEDPDPPIMINCSAGIGRTGSFIAISSLLRAIGVLLPPGAPLGDPPGAQSLSPSPERDTPIQAISAELHSEVTESGPLGPIPPSHANDMVVREIDWLREQRPGMVQRPEQVVLVYRVFGGVALRR</sequence>
<feature type="region of interest" description="Disordered" evidence="2">
    <location>
        <begin position="375"/>
        <end position="427"/>
    </location>
</feature>
<dbReference type="InterPro" id="IPR000242">
    <property type="entry name" value="PTP_cat"/>
</dbReference>
<feature type="region of interest" description="Disordered" evidence="2">
    <location>
        <begin position="165"/>
        <end position="185"/>
    </location>
</feature>
<name>A0ABR1IRM7_9AGAR</name>
<dbReference type="PANTHER" id="PTHR19134:SF449">
    <property type="entry name" value="TYROSINE-PROTEIN PHOSPHATASE 1"/>
    <property type="match status" value="1"/>
</dbReference>
<feature type="compositionally biased region" description="Low complexity" evidence="2">
    <location>
        <begin position="290"/>
        <end position="314"/>
    </location>
</feature>
<dbReference type="Proteomes" id="UP001498398">
    <property type="component" value="Unassembled WGS sequence"/>
</dbReference>
<comment type="caution">
    <text evidence="5">The sequence shown here is derived from an EMBL/GenBank/DDBJ whole genome shotgun (WGS) entry which is preliminary data.</text>
</comment>
<dbReference type="PRINTS" id="PR00700">
    <property type="entry name" value="PRTYPHPHTASE"/>
</dbReference>
<evidence type="ECO:0000256" key="1">
    <source>
        <dbReference type="ARBA" id="ARBA00009649"/>
    </source>
</evidence>
<feature type="region of interest" description="Disordered" evidence="2">
    <location>
        <begin position="287"/>
        <end position="337"/>
    </location>
</feature>
<evidence type="ECO:0000259" key="4">
    <source>
        <dbReference type="PROSITE" id="PS50056"/>
    </source>
</evidence>
<feature type="domain" description="Tyrosine-protein phosphatase" evidence="3">
    <location>
        <begin position="142"/>
        <end position="601"/>
    </location>
</feature>
<dbReference type="InterPro" id="IPR029021">
    <property type="entry name" value="Prot-tyrosine_phosphatase-like"/>
</dbReference>
<feature type="compositionally biased region" description="Acidic residues" evidence="2">
    <location>
        <begin position="383"/>
        <end position="399"/>
    </location>
</feature>
<dbReference type="SUPFAM" id="SSF52799">
    <property type="entry name" value="(Phosphotyrosine protein) phosphatases II"/>
    <property type="match status" value="1"/>
</dbReference>
<keyword evidence="6" id="KW-1185">Reference proteome</keyword>
<dbReference type="SMART" id="SM00194">
    <property type="entry name" value="PTPc"/>
    <property type="match status" value="1"/>
</dbReference>
<organism evidence="5 6">
    <name type="scientific">Marasmiellus scandens</name>
    <dbReference type="NCBI Taxonomy" id="2682957"/>
    <lineage>
        <taxon>Eukaryota</taxon>
        <taxon>Fungi</taxon>
        <taxon>Dikarya</taxon>
        <taxon>Basidiomycota</taxon>
        <taxon>Agaricomycotina</taxon>
        <taxon>Agaricomycetes</taxon>
        <taxon>Agaricomycetidae</taxon>
        <taxon>Agaricales</taxon>
        <taxon>Marasmiineae</taxon>
        <taxon>Omphalotaceae</taxon>
        <taxon>Marasmiellus</taxon>
    </lineage>
</organism>
<gene>
    <name evidence="5" type="ORF">VKT23_017574</name>
</gene>
<evidence type="ECO:0008006" key="7">
    <source>
        <dbReference type="Google" id="ProtNLM"/>
    </source>
</evidence>
<evidence type="ECO:0000256" key="2">
    <source>
        <dbReference type="SAM" id="MobiDB-lite"/>
    </source>
</evidence>
<feature type="compositionally biased region" description="Low complexity" evidence="2">
    <location>
        <begin position="107"/>
        <end position="126"/>
    </location>
</feature>
<accession>A0ABR1IRM7</accession>
<dbReference type="PROSITE" id="PS50055">
    <property type="entry name" value="TYR_PHOSPHATASE_PTP"/>
    <property type="match status" value="1"/>
</dbReference>
<feature type="compositionally biased region" description="Low complexity" evidence="2">
    <location>
        <begin position="236"/>
        <end position="250"/>
    </location>
</feature>
<feature type="compositionally biased region" description="Basic and acidic residues" evidence="2">
    <location>
        <begin position="400"/>
        <end position="412"/>
    </location>
</feature>
<dbReference type="EMBL" id="JBANRG010000073">
    <property type="protein sequence ID" value="KAK7439348.1"/>
    <property type="molecule type" value="Genomic_DNA"/>
</dbReference>
<feature type="domain" description="Tyrosine specific protein phosphatases" evidence="4">
    <location>
        <begin position="459"/>
        <end position="592"/>
    </location>
</feature>
<dbReference type="CDD" id="cd00047">
    <property type="entry name" value="PTPc"/>
    <property type="match status" value="1"/>
</dbReference>
<dbReference type="InterPro" id="IPR003595">
    <property type="entry name" value="Tyr_Pase_cat"/>
</dbReference>
<dbReference type="Pfam" id="PF00102">
    <property type="entry name" value="Y_phosphatase"/>
    <property type="match status" value="2"/>
</dbReference>
<proteinExistence type="inferred from homology"/>
<feature type="region of interest" description="Disordered" evidence="2">
    <location>
        <begin position="60"/>
        <end position="149"/>
    </location>
</feature>
<dbReference type="InterPro" id="IPR000387">
    <property type="entry name" value="Tyr_Pase_dom"/>
</dbReference>
<dbReference type="PANTHER" id="PTHR19134">
    <property type="entry name" value="RECEPTOR-TYPE TYROSINE-PROTEIN PHOSPHATASE"/>
    <property type="match status" value="1"/>
</dbReference>
<evidence type="ECO:0000259" key="3">
    <source>
        <dbReference type="PROSITE" id="PS50055"/>
    </source>
</evidence>
<dbReference type="InterPro" id="IPR050348">
    <property type="entry name" value="Protein-Tyr_Phosphatase"/>
</dbReference>
<dbReference type="PROSITE" id="PS50056">
    <property type="entry name" value="TYR_PHOSPHATASE_2"/>
    <property type="match status" value="1"/>
</dbReference>
<feature type="region of interest" description="Disordered" evidence="2">
    <location>
        <begin position="234"/>
        <end position="253"/>
    </location>
</feature>
<evidence type="ECO:0000313" key="6">
    <source>
        <dbReference type="Proteomes" id="UP001498398"/>
    </source>
</evidence>
<reference evidence="5 6" key="1">
    <citation type="submission" date="2024-01" db="EMBL/GenBank/DDBJ databases">
        <title>A draft genome for the cacao thread blight pathogen Marasmiellus scandens.</title>
        <authorList>
            <person name="Baruah I.K."/>
            <person name="Leung J."/>
            <person name="Bukari Y."/>
            <person name="Amoako-Attah I."/>
            <person name="Meinhardt L.W."/>
            <person name="Bailey B.A."/>
            <person name="Cohen S.P."/>
        </authorList>
    </citation>
    <scope>NUCLEOTIDE SEQUENCE [LARGE SCALE GENOMIC DNA]</scope>
    <source>
        <strain evidence="5 6">GH-19</strain>
    </source>
</reference>
<dbReference type="Gene3D" id="3.90.190.10">
    <property type="entry name" value="Protein tyrosine phosphatase superfamily"/>
    <property type="match status" value="2"/>
</dbReference>
<dbReference type="SMART" id="SM00404">
    <property type="entry name" value="PTPc_motif"/>
    <property type="match status" value="1"/>
</dbReference>